<evidence type="ECO:0000259" key="5">
    <source>
        <dbReference type="PROSITE" id="PS50977"/>
    </source>
</evidence>
<dbReference type="PANTHER" id="PTHR47506:SF1">
    <property type="entry name" value="HTH-TYPE TRANSCRIPTIONAL REGULATOR YJDC"/>
    <property type="match status" value="1"/>
</dbReference>
<dbReference type="InterPro" id="IPR001647">
    <property type="entry name" value="HTH_TetR"/>
</dbReference>
<evidence type="ECO:0000256" key="4">
    <source>
        <dbReference type="PROSITE-ProRule" id="PRU00335"/>
    </source>
</evidence>
<dbReference type="RefSeq" id="WP_096495176.1">
    <property type="nucleotide sequence ID" value="NZ_CP023445.1"/>
</dbReference>
<reference evidence="6" key="1">
    <citation type="submission" date="2017-09" db="EMBL/GenBank/DDBJ databases">
        <title>Complete Genome Sequence of ansamitocin-producing Bacterium Actinosynnema pretiosum X47.</title>
        <authorList>
            <person name="Cao G."/>
            <person name="Zong G."/>
            <person name="Zhong C."/>
            <person name="Fu J."/>
        </authorList>
    </citation>
    <scope>NUCLEOTIDE SEQUENCE [LARGE SCALE GENOMIC DNA]</scope>
    <source>
        <strain evidence="6">X47</strain>
    </source>
</reference>
<evidence type="ECO:0000256" key="2">
    <source>
        <dbReference type="ARBA" id="ARBA00023125"/>
    </source>
</evidence>
<protein>
    <submittedName>
        <fullName evidence="6">TetR family transcriptional regulator</fullName>
    </submittedName>
</protein>
<dbReference type="SUPFAM" id="SSF46689">
    <property type="entry name" value="Homeodomain-like"/>
    <property type="match status" value="1"/>
</dbReference>
<feature type="domain" description="HTH tetR-type" evidence="5">
    <location>
        <begin position="8"/>
        <end position="68"/>
    </location>
</feature>
<gene>
    <name evidence="6" type="ORF">CNX65_20350</name>
</gene>
<name>A0A290Z8H0_9PSEU</name>
<dbReference type="GO" id="GO:0003677">
    <property type="term" value="F:DNA binding"/>
    <property type="evidence" value="ECO:0007669"/>
    <property type="project" value="UniProtKB-UniRule"/>
</dbReference>
<keyword evidence="1" id="KW-0805">Transcription regulation</keyword>
<dbReference type="InterPro" id="IPR036271">
    <property type="entry name" value="Tet_transcr_reg_TetR-rel_C_sf"/>
</dbReference>
<dbReference type="EMBL" id="CP023445">
    <property type="protein sequence ID" value="ATE55341.1"/>
    <property type="molecule type" value="Genomic_DNA"/>
</dbReference>
<dbReference type="PRINTS" id="PR00455">
    <property type="entry name" value="HTHTETR"/>
</dbReference>
<dbReference type="Proteomes" id="UP000218505">
    <property type="component" value="Chromosome"/>
</dbReference>
<keyword evidence="3" id="KW-0804">Transcription</keyword>
<dbReference type="PANTHER" id="PTHR47506">
    <property type="entry name" value="TRANSCRIPTIONAL REGULATORY PROTEIN"/>
    <property type="match status" value="1"/>
</dbReference>
<dbReference type="Pfam" id="PF00440">
    <property type="entry name" value="TetR_N"/>
    <property type="match status" value="1"/>
</dbReference>
<dbReference type="Gene3D" id="1.10.357.10">
    <property type="entry name" value="Tetracycline Repressor, domain 2"/>
    <property type="match status" value="1"/>
</dbReference>
<dbReference type="Gene3D" id="1.10.10.60">
    <property type="entry name" value="Homeodomain-like"/>
    <property type="match status" value="1"/>
</dbReference>
<dbReference type="InterPro" id="IPR009057">
    <property type="entry name" value="Homeodomain-like_sf"/>
</dbReference>
<dbReference type="SUPFAM" id="SSF48498">
    <property type="entry name" value="Tetracyclin repressor-like, C-terminal domain"/>
    <property type="match status" value="1"/>
</dbReference>
<keyword evidence="7" id="KW-1185">Reference proteome</keyword>
<evidence type="ECO:0000313" key="7">
    <source>
        <dbReference type="Proteomes" id="UP000218505"/>
    </source>
</evidence>
<feature type="DNA-binding region" description="H-T-H motif" evidence="4">
    <location>
        <begin position="31"/>
        <end position="50"/>
    </location>
</feature>
<keyword evidence="2 4" id="KW-0238">DNA-binding</keyword>
<dbReference type="PROSITE" id="PS50977">
    <property type="entry name" value="HTH_TETR_2"/>
    <property type="match status" value="1"/>
</dbReference>
<dbReference type="KEGG" id="apre:CNX65_20350"/>
<sequence length="195" mass="20763">MPRGRPRGFDADTAVDAALDLFWRRGYEGTSLADLTEAMGIRKGSLYQTFGSKEALFDQVLLRYAETVASYITEALALPTAREVVAAVWRGSVEATTGDDSPHGCLIVHGALSCSAESESVRTRLSEIRAADRARLRDRLTAAPAAELPATATPESLAAYVATVQHGIAVQARSGADRDTLLTAVDVALAVFPRS</sequence>
<evidence type="ECO:0000313" key="6">
    <source>
        <dbReference type="EMBL" id="ATE55341.1"/>
    </source>
</evidence>
<proteinExistence type="predicted"/>
<evidence type="ECO:0000256" key="3">
    <source>
        <dbReference type="ARBA" id="ARBA00023163"/>
    </source>
</evidence>
<organism evidence="6 7">
    <name type="scientific">Actinosynnema pretiosum</name>
    <dbReference type="NCBI Taxonomy" id="42197"/>
    <lineage>
        <taxon>Bacteria</taxon>
        <taxon>Bacillati</taxon>
        <taxon>Actinomycetota</taxon>
        <taxon>Actinomycetes</taxon>
        <taxon>Pseudonocardiales</taxon>
        <taxon>Pseudonocardiaceae</taxon>
        <taxon>Actinosynnema</taxon>
    </lineage>
</organism>
<accession>A0A290Z8H0</accession>
<dbReference type="AlphaFoldDB" id="A0A290Z8H0"/>
<evidence type="ECO:0000256" key="1">
    <source>
        <dbReference type="ARBA" id="ARBA00023015"/>
    </source>
</evidence>